<evidence type="ECO:0000256" key="13">
    <source>
        <dbReference type="PIRSR" id="PIRSR607992-2"/>
    </source>
</evidence>
<evidence type="ECO:0000256" key="12">
    <source>
        <dbReference type="ARBA" id="ARBA00045847"/>
    </source>
</evidence>
<accession>A0A4X2KM64</accession>
<dbReference type="InterPro" id="IPR034804">
    <property type="entry name" value="SQR/QFR_C/D"/>
</dbReference>
<dbReference type="GeneTree" id="ENSGT00940000176045"/>
<keyword evidence="9" id="KW-1133">Transmembrane helix</keyword>
<protein>
    <recommendedName>
        <fullName evidence="14">Succinate dehydrogenase [ubiquinone] cytochrome b small subunit</fullName>
    </recommendedName>
</protein>
<reference evidence="16" key="2">
    <citation type="submission" date="2025-08" db="UniProtKB">
        <authorList>
            <consortium name="Ensembl"/>
        </authorList>
    </citation>
    <scope>IDENTIFICATION</scope>
</reference>
<comment type="pathway">
    <text evidence="2">Carbohydrate metabolism; tricarboxylic acid cycle.</text>
</comment>
<name>A0A4X2KM64_VOMUR</name>
<proteinExistence type="inferred from homology"/>
<keyword evidence="13 14" id="KW-0479">Metal-binding</keyword>
<dbReference type="OMA" id="CYYVHGD"/>
<keyword evidence="7 14" id="KW-0999">Mitochondrion inner membrane</keyword>
<dbReference type="PANTHER" id="PTHR13337">
    <property type="entry name" value="SUCCINATE DEHYDROGENASE"/>
    <property type="match status" value="1"/>
</dbReference>
<reference evidence="17" key="1">
    <citation type="submission" date="2018-12" db="EMBL/GenBank/DDBJ databases">
        <authorList>
            <person name="Yazar S."/>
        </authorList>
    </citation>
    <scope>NUCLEOTIDE SEQUENCE [LARGE SCALE GENOMIC DNA]</scope>
</reference>
<evidence type="ECO:0000256" key="9">
    <source>
        <dbReference type="ARBA" id="ARBA00022989"/>
    </source>
</evidence>
<feature type="signal peptide" evidence="15">
    <location>
        <begin position="1"/>
        <end position="23"/>
    </location>
</feature>
<evidence type="ECO:0000256" key="6">
    <source>
        <dbReference type="ARBA" id="ARBA00022692"/>
    </source>
</evidence>
<sequence>MALAVVVVLGNLNLLSRARGGQALLLGAHVVRPTFISASLPDQSACGGWHIHLSVSCSSNSRAASLHWTSERTISVLLLGLLPVAYLYPNSMVDYSLAAVPTLHSHWGLAQVITMISLGLYLACKLPHFNLLIS</sequence>
<dbReference type="AlphaFoldDB" id="A0A4X2KM64"/>
<evidence type="ECO:0000256" key="4">
    <source>
        <dbReference type="ARBA" id="ARBA00011758"/>
    </source>
</evidence>
<keyword evidence="14" id="KW-0349">Heme</keyword>
<evidence type="ECO:0000256" key="2">
    <source>
        <dbReference type="ARBA" id="ARBA00005163"/>
    </source>
</evidence>
<keyword evidence="8 14" id="KW-0809">Transit peptide</keyword>
<dbReference type="PANTHER" id="PTHR13337:SF2">
    <property type="entry name" value="SUCCINATE DEHYDROGENASE [UBIQUINONE] CYTOCHROME B SMALL SUBUNIT, MITOCHONDRIAL"/>
    <property type="match status" value="1"/>
</dbReference>
<evidence type="ECO:0000256" key="1">
    <source>
        <dbReference type="ARBA" id="ARBA00004448"/>
    </source>
</evidence>
<dbReference type="GO" id="GO:0048039">
    <property type="term" value="F:ubiquinone binding"/>
    <property type="evidence" value="ECO:0007669"/>
    <property type="project" value="TreeGrafter"/>
</dbReference>
<keyword evidence="17" id="KW-1185">Reference proteome</keyword>
<feature type="binding site" description="axial binding residue" evidence="13">
    <location>
        <position position="104"/>
    </location>
    <ligand>
        <name>heme b</name>
        <dbReference type="ChEBI" id="CHEBI:60344"/>
        <note>ligand shared with SDHC</note>
    </ligand>
    <ligandPart>
        <name>Fe</name>
        <dbReference type="ChEBI" id="CHEBI:18248"/>
    </ligandPart>
</feature>
<evidence type="ECO:0000256" key="14">
    <source>
        <dbReference type="RuleBase" id="RU364031"/>
    </source>
</evidence>
<dbReference type="GO" id="GO:0006099">
    <property type="term" value="P:tricarboxylic acid cycle"/>
    <property type="evidence" value="ECO:0007669"/>
    <property type="project" value="UniProtKB-KW"/>
</dbReference>
<evidence type="ECO:0000313" key="17">
    <source>
        <dbReference type="Proteomes" id="UP000314987"/>
    </source>
</evidence>
<comment type="similarity">
    <text evidence="3 14">Belongs to the CybS family.</text>
</comment>
<keyword evidence="14" id="KW-0249">Electron transport</keyword>
<dbReference type="Gene3D" id="1.20.1300.10">
    <property type="entry name" value="Fumarate reductase/succinate dehydrogenase, transmembrane subunit"/>
    <property type="match status" value="1"/>
</dbReference>
<evidence type="ECO:0000256" key="11">
    <source>
        <dbReference type="ARBA" id="ARBA00023136"/>
    </source>
</evidence>
<dbReference type="GO" id="GO:0020037">
    <property type="term" value="F:heme binding"/>
    <property type="evidence" value="ECO:0007669"/>
    <property type="project" value="TreeGrafter"/>
</dbReference>
<keyword evidence="10 14" id="KW-0496">Mitochondrion</keyword>
<keyword evidence="14" id="KW-0816">Tricarboxylic acid cycle</keyword>
<dbReference type="GO" id="GO:0005743">
    <property type="term" value="C:mitochondrial inner membrane"/>
    <property type="evidence" value="ECO:0007669"/>
    <property type="project" value="UniProtKB-SubCell"/>
</dbReference>
<organism evidence="16 17">
    <name type="scientific">Vombatus ursinus</name>
    <name type="common">Common wombat</name>
    <dbReference type="NCBI Taxonomy" id="29139"/>
    <lineage>
        <taxon>Eukaryota</taxon>
        <taxon>Metazoa</taxon>
        <taxon>Chordata</taxon>
        <taxon>Craniata</taxon>
        <taxon>Vertebrata</taxon>
        <taxon>Euteleostomi</taxon>
        <taxon>Mammalia</taxon>
        <taxon>Metatheria</taxon>
        <taxon>Diprotodontia</taxon>
        <taxon>Vombatidae</taxon>
        <taxon>Vombatus</taxon>
    </lineage>
</organism>
<evidence type="ECO:0000313" key="16">
    <source>
        <dbReference type="Ensembl" id="ENSVURP00010011116.1"/>
    </source>
</evidence>
<dbReference type="Pfam" id="PF05328">
    <property type="entry name" value="CybS"/>
    <property type="match status" value="1"/>
</dbReference>
<dbReference type="GO" id="GO:0006121">
    <property type="term" value="P:mitochondrial electron transport, succinate to ubiquinone"/>
    <property type="evidence" value="ECO:0007669"/>
    <property type="project" value="TreeGrafter"/>
</dbReference>
<evidence type="ECO:0000256" key="15">
    <source>
        <dbReference type="SAM" id="SignalP"/>
    </source>
</evidence>
<reference evidence="16" key="3">
    <citation type="submission" date="2025-09" db="UniProtKB">
        <authorList>
            <consortium name="Ensembl"/>
        </authorList>
    </citation>
    <scope>IDENTIFICATION</scope>
</reference>
<dbReference type="InterPro" id="IPR007992">
    <property type="entry name" value="CybS"/>
</dbReference>
<keyword evidence="6" id="KW-0812">Transmembrane</keyword>
<evidence type="ECO:0000256" key="8">
    <source>
        <dbReference type="ARBA" id="ARBA00022946"/>
    </source>
</evidence>
<evidence type="ECO:0000256" key="10">
    <source>
        <dbReference type="ARBA" id="ARBA00023128"/>
    </source>
</evidence>
<evidence type="ECO:0000256" key="7">
    <source>
        <dbReference type="ARBA" id="ARBA00022792"/>
    </source>
</evidence>
<dbReference type="STRING" id="29139.ENSVURP00010011116"/>
<comment type="function">
    <text evidence="12">Membrane-anchoring subunit of succinate dehydrogenase (SDH) that is involved in complex II of the mitochondrial electron transport chain and is responsible for transferring electrons from succinate to ubiquinone (coenzyme Q). SDH also oxidizes malate to the non-canonical enol form of oxaloacetate, enol-oxaloacetate. Enol-oxaloacetate, which is a potent inhibitor of the succinate dehydrogenase activity, is further isomerized into keto-oxaloacetate.</text>
</comment>
<comment type="subcellular location">
    <subcellularLocation>
        <location evidence="1 14">Mitochondrion inner membrane</location>
        <topology evidence="1 14">Multi-pass membrane protein</topology>
    </subcellularLocation>
</comment>
<comment type="subunit">
    <text evidence="4">Component of complex II composed of four subunits: the flavoprotein (FP) SDHA, iron-sulfur protein (IP) SDHB, and a cytochrome b560 composed of SDHC and SDHD.</text>
</comment>
<feature type="chain" id="PRO_5021380520" description="Succinate dehydrogenase [ubiquinone] cytochrome b small subunit" evidence="15">
    <location>
        <begin position="24"/>
        <end position="134"/>
    </location>
</feature>
<dbReference type="GO" id="GO:0046872">
    <property type="term" value="F:metal ion binding"/>
    <property type="evidence" value="ECO:0007669"/>
    <property type="project" value="UniProtKB-KW"/>
</dbReference>
<keyword evidence="5 14" id="KW-0813">Transport</keyword>
<keyword evidence="13" id="KW-0408">Iron</keyword>
<dbReference type="Proteomes" id="UP000314987">
    <property type="component" value="Unassembled WGS sequence"/>
</dbReference>
<dbReference type="Ensembl" id="ENSVURT00010012628.1">
    <property type="protein sequence ID" value="ENSVURP00010011116.1"/>
    <property type="gene ID" value="ENSVURG00010008585.1"/>
</dbReference>
<keyword evidence="11 14" id="KW-0472">Membrane</keyword>
<evidence type="ECO:0000256" key="5">
    <source>
        <dbReference type="ARBA" id="ARBA00022448"/>
    </source>
</evidence>
<keyword evidence="15" id="KW-0732">Signal</keyword>
<evidence type="ECO:0000256" key="3">
    <source>
        <dbReference type="ARBA" id="ARBA00007294"/>
    </source>
</evidence>